<dbReference type="RefSeq" id="WP_244824184.1">
    <property type="nucleotide sequence ID" value="NZ_CP112998.1"/>
</dbReference>
<dbReference type="AlphaFoldDB" id="A0A9E8NAY6"/>
<sequence length="264" mass="30421">MNNSFVKPLPYHKLGYGPNILLAFHGIGQDGVSCFKSFETQLGQHYTIYAFDLFFHGRSRDFSFQVITKELWTELIRDFLRVHNITRFDIAGFSMGGRFALAVLEAFPSHIKNAFLIAPDGISEHPAYTLASRFAPTRFLFKWFMQHPETFFRSVNMLRKAGILNDSLVRFTGQVLNTQEKRETIYNSWVAFRQLSFDIPQVYAKAKENHVRIILFTGKFDKLLKEADVRELANILPPEDYIVLKSGHSQLVAQAGVWICTLFK</sequence>
<keyword evidence="3" id="KW-1185">Reference proteome</keyword>
<evidence type="ECO:0000259" key="1">
    <source>
        <dbReference type="Pfam" id="PF00561"/>
    </source>
</evidence>
<proteinExistence type="predicted"/>
<accession>A0A9E8NAY6</accession>
<evidence type="ECO:0000313" key="3">
    <source>
        <dbReference type="Proteomes" id="UP001164653"/>
    </source>
</evidence>
<dbReference type="EMBL" id="CP112998">
    <property type="protein sequence ID" value="WAC11201.1"/>
    <property type="molecule type" value="Genomic_DNA"/>
</dbReference>
<dbReference type="InterPro" id="IPR000073">
    <property type="entry name" value="AB_hydrolase_1"/>
</dbReference>
<dbReference type="Proteomes" id="UP001164653">
    <property type="component" value="Chromosome"/>
</dbReference>
<protein>
    <submittedName>
        <fullName evidence="2">Alpha/beta hydrolase</fullName>
    </submittedName>
</protein>
<dbReference type="PANTHER" id="PTHR46438">
    <property type="entry name" value="ALPHA/BETA-HYDROLASES SUPERFAMILY PROTEIN"/>
    <property type="match status" value="1"/>
</dbReference>
<reference evidence="2" key="1">
    <citation type="submission" date="2022-11" db="EMBL/GenBank/DDBJ databases">
        <title>Dyadobacter pollutisoli sp. nov., isolated from plastic dumped soil.</title>
        <authorList>
            <person name="Kim J.M."/>
            <person name="Kim K.R."/>
            <person name="Lee J.K."/>
            <person name="Hao L."/>
            <person name="Jeon C.O."/>
        </authorList>
    </citation>
    <scope>NUCLEOTIDE SEQUENCE</scope>
    <source>
        <strain evidence="2">U1</strain>
    </source>
</reference>
<gene>
    <name evidence="2" type="ORF">ON006_26135</name>
</gene>
<dbReference type="GO" id="GO:0016787">
    <property type="term" value="F:hydrolase activity"/>
    <property type="evidence" value="ECO:0007669"/>
    <property type="project" value="UniProtKB-KW"/>
</dbReference>
<dbReference type="KEGG" id="dpf:ON006_26135"/>
<dbReference type="Pfam" id="PF00561">
    <property type="entry name" value="Abhydrolase_1"/>
    <property type="match status" value="1"/>
</dbReference>
<name>A0A9E8NAY6_9BACT</name>
<feature type="domain" description="AB hydrolase-1" evidence="1">
    <location>
        <begin position="20"/>
        <end position="250"/>
    </location>
</feature>
<dbReference type="SUPFAM" id="SSF53474">
    <property type="entry name" value="alpha/beta-Hydrolases"/>
    <property type="match status" value="1"/>
</dbReference>
<keyword evidence="2" id="KW-0378">Hydrolase</keyword>
<dbReference type="InterPro" id="IPR029058">
    <property type="entry name" value="AB_hydrolase_fold"/>
</dbReference>
<evidence type="ECO:0000313" key="2">
    <source>
        <dbReference type="EMBL" id="WAC11201.1"/>
    </source>
</evidence>
<organism evidence="2 3">
    <name type="scientific">Dyadobacter pollutisoli</name>
    <dbReference type="NCBI Taxonomy" id="2910158"/>
    <lineage>
        <taxon>Bacteria</taxon>
        <taxon>Pseudomonadati</taxon>
        <taxon>Bacteroidota</taxon>
        <taxon>Cytophagia</taxon>
        <taxon>Cytophagales</taxon>
        <taxon>Spirosomataceae</taxon>
        <taxon>Dyadobacter</taxon>
    </lineage>
</organism>
<dbReference type="Gene3D" id="3.40.50.1820">
    <property type="entry name" value="alpha/beta hydrolase"/>
    <property type="match status" value="1"/>
</dbReference>